<dbReference type="Pfam" id="PF12821">
    <property type="entry name" value="ThrE_2"/>
    <property type="match status" value="1"/>
</dbReference>
<dbReference type="EMBL" id="FQVM01000047">
    <property type="protein sequence ID" value="SHF17228.1"/>
    <property type="molecule type" value="Genomic_DNA"/>
</dbReference>
<dbReference type="InterPro" id="IPR050539">
    <property type="entry name" value="ThrE_Dicarb/AminoAcid_Exp"/>
</dbReference>
<keyword evidence="2" id="KW-1003">Cell membrane</keyword>
<feature type="transmembrane region" description="Helical" evidence="8">
    <location>
        <begin position="53"/>
        <end position="72"/>
    </location>
</feature>
<dbReference type="GO" id="GO:0015744">
    <property type="term" value="P:succinate transport"/>
    <property type="evidence" value="ECO:0007669"/>
    <property type="project" value="TreeGrafter"/>
</dbReference>
<evidence type="ECO:0000256" key="4">
    <source>
        <dbReference type="ARBA" id="ARBA00022692"/>
    </source>
</evidence>
<keyword evidence="6 8" id="KW-0472">Membrane</keyword>
<evidence type="ECO:0000256" key="3">
    <source>
        <dbReference type="ARBA" id="ARBA00022519"/>
    </source>
</evidence>
<evidence type="ECO:0000256" key="1">
    <source>
        <dbReference type="ARBA" id="ARBA00004651"/>
    </source>
</evidence>
<keyword evidence="4 8" id="KW-0812">Transmembrane</keyword>
<dbReference type="GO" id="GO:0005886">
    <property type="term" value="C:plasma membrane"/>
    <property type="evidence" value="ECO:0007669"/>
    <property type="project" value="UniProtKB-SubCell"/>
</dbReference>
<dbReference type="InterPro" id="IPR024528">
    <property type="entry name" value="ThrE_2"/>
</dbReference>
<comment type="similarity">
    <text evidence="7">Belongs to the ThrE exporter (TC 2.A.79) family.</text>
</comment>
<feature type="transmembrane region" description="Helical" evidence="8">
    <location>
        <begin position="79"/>
        <end position="101"/>
    </location>
</feature>
<gene>
    <name evidence="10" type="ORF">SAMN05443638_1473</name>
</gene>
<dbReference type="Proteomes" id="UP000184035">
    <property type="component" value="Unassembled WGS sequence"/>
</dbReference>
<reference evidence="10 11" key="1">
    <citation type="submission" date="2016-11" db="EMBL/GenBank/DDBJ databases">
        <authorList>
            <person name="Jaros S."/>
            <person name="Januszkiewicz K."/>
            <person name="Wedrychowicz H."/>
        </authorList>
    </citation>
    <scope>NUCLEOTIDE SEQUENCE [LARGE SCALE GENOMIC DNA]</scope>
    <source>
        <strain evidence="10 11">DSM 2631</strain>
    </source>
</reference>
<evidence type="ECO:0000259" key="9">
    <source>
        <dbReference type="Pfam" id="PF12821"/>
    </source>
</evidence>
<evidence type="ECO:0000256" key="6">
    <source>
        <dbReference type="ARBA" id="ARBA00023136"/>
    </source>
</evidence>
<proteinExistence type="inferred from homology"/>
<evidence type="ECO:0000256" key="8">
    <source>
        <dbReference type="SAM" id="Phobius"/>
    </source>
</evidence>
<comment type="subcellular location">
    <subcellularLocation>
        <location evidence="1">Cell membrane</location>
        <topology evidence="1">Multi-pass membrane protein</topology>
    </subcellularLocation>
</comment>
<dbReference type="PANTHER" id="PTHR34390:SF1">
    <property type="entry name" value="SUCCINATE TRANSPORTER SUBUNIT YJJB-RELATED"/>
    <property type="match status" value="1"/>
</dbReference>
<dbReference type="PANTHER" id="PTHR34390">
    <property type="entry name" value="UPF0442 PROTEIN YJJB-RELATED"/>
    <property type="match status" value="1"/>
</dbReference>
<feature type="transmembrane region" description="Helical" evidence="8">
    <location>
        <begin position="113"/>
        <end position="136"/>
    </location>
</feature>
<dbReference type="OrthoDB" id="9810047at2"/>
<name>A0A1M4ZGZ9_9CLOT</name>
<evidence type="ECO:0000256" key="5">
    <source>
        <dbReference type="ARBA" id="ARBA00022989"/>
    </source>
</evidence>
<organism evidence="10 11">
    <name type="scientific">Clostridium fallax</name>
    <dbReference type="NCBI Taxonomy" id="1533"/>
    <lineage>
        <taxon>Bacteria</taxon>
        <taxon>Bacillati</taxon>
        <taxon>Bacillota</taxon>
        <taxon>Clostridia</taxon>
        <taxon>Eubacteriales</taxon>
        <taxon>Clostridiaceae</taxon>
        <taxon>Clostridium</taxon>
    </lineage>
</organism>
<keyword evidence="11" id="KW-1185">Reference proteome</keyword>
<dbReference type="RefSeq" id="WP_072897848.1">
    <property type="nucleotide sequence ID" value="NZ_FQVM01000047.1"/>
</dbReference>
<feature type="domain" description="Threonine/Serine exporter ThrE" evidence="9">
    <location>
        <begin position="5"/>
        <end position="132"/>
    </location>
</feature>
<accession>A0A1M4ZGZ9</accession>
<evidence type="ECO:0000313" key="10">
    <source>
        <dbReference type="EMBL" id="SHF17228.1"/>
    </source>
</evidence>
<protein>
    <submittedName>
        <fullName evidence="10">Uncharacterized membrane protein YjjB, DUF3815 family</fullName>
    </submittedName>
</protein>
<keyword evidence="3" id="KW-0997">Cell inner membrane</keyword>
<keyword evidence="5 8" id="KW-1133">Transmembrane helix</keyword>
<evidence type="ECO:0000256" key="2">
    <source>
        <dbReference type="ARBA" id="ARBA00022475"/>
    </source>
</evidence>
<dbReference type="STRING" id="1533.SAMN05443638_1473"/>
<sequence length="158" mass="17134">MFKDIAVSFIATLGFGIIFNIRGKNLFFAAIGGVIGWVVYELCLNTNMPTVQAFFISSIVFSTYSEICARLLKTPVTTLIVCALIPLVPGSGMYYTMYAAVTGDAEKTLSLTLSTLASAGSLALGVIFVSTITRLVTTGKHNYLKKLSFKKARLKQKK</sequence>
<dbReference type="AlphaFoldDB" id="A0A1M4ZGZ9"/>
<evidence type="ECO:0000256" key="7">
    <source>
        <dbReference type="ARBA" id="ARBA00034125"/>
    </source>
</evidence>
<evidence type="ECO:0000313" key="11">
    <source>
        <dbReference type="Proteomes" id="UP000184035"/>
    </source>
</evidence>